<evidence type="ECO:0000313" key="2">
    <source>
        <dbReference type="EMBL" id="WZU64008.1"/>
    </source>
</evidence>
<evidence type="ECO:0000259" key="1">
    <source>
        <dbReference type="Pfam" id="PF01755"/>
    </source>
</evidence>
<name>A0AAN0MG19_9RHOB</name>
<feature type="domain" description="Glycosyl transferase family 25" evidence="1">
    <location>
        <begin position="10"/>
        <end position="128"/>
    </location>
</feature>
<dbReference type="Pfam" id="PF01755">
    <property type="entry name" value="Glyco_transf_25"/>
    <property type="match status" value="1"/>
</dbReference>
<accession>A0AAN0MG19</accession>
<dbReference type="AlphaFoldDB" id="A0AAN0MG19"/>
<dbReference type="KEGG" id="yag:AABB28_01440"/>
<protein>
    <submittedName>
        <fullName evidence="2">Glycosyltransferase family 25 protein</fullName>
    </submittedName>
</protein>
<dbReference type="CDD" id="cd06532">
    <property type="entry name" value="Glyco_transf_25"/>
    <property type="match status" value="1"/>
</dbReference>
<organism evidence="2 3">
    <name type="scientific">Yoonia algicola</name>
    <dbReference type="NCBI Taxonomy" id="3137368"/>
    <lineage>
        <taxon>Bacteria</taxon>
        <taxon>Pseudomonadati</taxon>
        <taxon>Pseudomonadota</taxon>
        <taxon>Alphaproteobacteria</taxon>
        <taxon>Rhodobacterales</taxon>
        <taxon>Paracoccaceae</taxon>
        <taxon>Yoonia</taxon>
    </lineage>
</organism>
<reference evidence="2 3" key="1">
    <citation type="submission" date="2024-04" db="EMBL/GenBank/DDBJ databases">
        <title>Phylogenomic analyses of a clade within the roseobacter group suggest taxonomic reassignments of species of the genera Aestuariivita, Citreicella, Loktanella, Nautella, Pelagibaca, Ruegeria, Thalassobius, Thiobacimonas and Tropicibacter, and the proposal o.</title>
        <authorList>
            <person name="Jeon C.O."/>
        </authorList>
    </citation>
    <scope>NUCLEOTIDE SEQUENCE [LARGE SCALE GENOMIC DNA]</scope>
    <source>
        <strain evidence="2 3">G8-12</strain>
    </source>
</reference>
<dbReference type="InterPro" id="IPR002654">
    <property type="entry name" value="Glyco_trans_25"/>
</dbReference>
<gene>
    <name evidence="2" type="ORF">AABB28_01440</name>
</gene>
<dbReference type="RefSeq" id="WP_342070378.1">
    <property type="nucleotide sequence ID" value="NZ_CP151762.1"/>
</dbReference>
<proteinExistence type="predicted"/>
<sequence>MTNYTRNDLKVWVINLDRSPERMERMERNLSAHGIEFVRFPAIDGAHLPKSLREQVNSKAYERNMGQYLLPGKVGCYYSHLATWKELAASGHPIGLILEDDVVLHDDFEEALEAALDASQYWDILRLNATRGKFPLWRGQAGRWNINGYLGRFTGNGCYLIKAEVAGRISARIEKMRLPFEHEIGRFFEHDYRLAGLEPFPSHIEDFGMSQIVGENNDNLKKPRPHHRIAHFIWKISSYFQRAVYLNSPQGWPKPTKRRGDE</sequence>
<evidence type="ECO:0000313" key="3">
    <source>
        <dbReference type="Proteomes" id="UP001451782"/>
    </source>
</evidence>
<keyword evidence="3" id="KW-1185">Reference proteome</keyword>
<dbReference type="Proteomes" id="UP001451782">
    <property type="component" value="Chromosome"/>
</dbReference>
<dbReference type="EMBL" id="CP151762">
    <property type="protein sequence ID" value="WZU64008.1"/>
    <property type="molecule type" value="Genomic_DNA"/>
</dbReference>